<reference evidence="2 3" key="1">
    <citation type="submission" date="2021-03" db="EMBL/GenBank/DDBJ databases">
        <title>Antimicrobial resistance genes in bacteria isolated from Japanese honey, and their potential for conferring macrolide and lincosamide resistance in the American foulbrood pathogen Paenibacillus larvae.</title>
        <authorList>
            <person name="Okamoto M."/>
            <person name="Kumagai M."/>
            <person name="Kanamori H."/>
            <person name="Takamatsu D."/>
        </authorList>
    </citation>
    <scope>NUCLEOTIDE SEQUENCE [LARGE SCALE GENOMIC DNA]</scope>
    <source>
        <strain evidence="2 3">J42TS3</strain>
    </source>
</reference>
<evidence type="ECO:0008006" key="4">
    <source>
        <dbReference type="Google" id="ProtNLM"/>
    </source>
</evidence>
<feature type="signal peptide" evidence="1">
    <location>
        <begin position="1"/>
        <end position="21"/>
    </location>
</feature>
<organism evidence="2 3">
    <name type="scientific">Paenibacillus vini</name>
    <dbReference type="NCBI Taxonomy" id="1476024"/>
    <lineage>
        <taxon>Bacteria</taxon>
        <taxon>Bacillati</taxon>
        <taxon>Bacillota</taxon>
        <taxon>Bacilli</taxon>
        <taxon>Bacillales</taxon>
        <taxon>Paenibacillaceae</taxon>
        <taxon>Paenibacillus</taxon>
    </lineage>
</organism>
<sequence>MKRLRPLALFLILLLSFEILASSWNPVYGSSNNTDTLDKAKVYFEWMGHTYWRNKTGSPVFRTTSVDYKTGLFTVENVELDFIDTSKEYSFRSVQGMNSKSPHISYTILKSGITEKIISYDSRKESIAFLAERSVPGEVIDGVYPDAGMYIVKRSSDNEFLIYSLLTNKLIHKTKQWPIENRNSFMISGLNGNYFDPAPALGAIYFDPPIYFDTKTSSYKTNPGEYPYEIKADGTVVKLHSYRKNRSEDYVYKKKLSGSTIFKESKAGDIVKHELIINGKILTLHEANFKRSSYSNAVAQISPKGETLVLYLSFFENKRRVMDKVEYRIYDTKTGVLIRSILVNSVGLPSSIDYKINWIANTDHIIQSGMLNPATYRTIDPEVKTPWNYGNVVDAYFTPYYTFSLSGYLSTNDPIPVSFKGDYMQYSGQGTFRISNLTTYTPVGELMTLLGGTMLEENGKITVANQEKSYVLDSKKQIHWKGQTFYPLREVLTALGLKLVDKKSELASDNWREFEIIE</sequence>
<keyword evidence="1" id="KW-0732">Signal</keyword>
<gene>
    <name evidence="2" type="ORF">J42TS3_28610</name>
</gene>
<feature type="chain" id="PRO_5045158888" description="Copper amine oxidase-like N-terminal domain-containing protein" evidence="1">
    <location>
        <begin position="22"/>
        <end position="518"/>
    </location>
</feature>
<name>A0ABQ4MCV3_9BACL</name>
<proteinExistence type="predicted"/>
<keyword evidence="3" id="KW-1185">Reference proteome</keyword>
<evidence type="ECO:0000313" key="3">
    <source>
        <dbReference type="Proteomes" id="UP000679992"/>
    </source>
</evidence>
<dbReference type="RefSeq" id="WP_213655276.1">
    <property type="nucleotide sequence ID" value="NZ_BOSL01000008.1"/>
</dbReference>
<evidence type="ECO:0000256" key="1">
    <source>
        <dbReference type="SAM" id="SignalP"/>
    </source>
</evidence>
<accession>A0ABQ4MCV3</accession>
<dbReference type="EMBL" id="BOSL01000008">
    <property type="protein sequence ID" value="GIP53826.1"/>
    <property type="molecule type" value="Genomic_DNA"/>
</dbReference>
<protein>
    <recommendedName>
        <fullName evidence="4">Copper amine oxidase-like N-terminal domain-containing protein</fullName>
    </recommendedName>
</protein>
<dbReference type="Proteomes" id="UP000679992">
    <property type="component" value="Unassembled WGS sequence"/>
</dbReference>
<evidence type="ECO:0000313" key="2">
    <source>
        <dbReference type="EMBL" id="GIP53826.1"/>
    </source>
</evidence>
<comment type="caution">
    <text evidence="2">The sequence shown here is derived from an EMBL/GenBank/DDBJ whole genome shotgun (WGS) entry which is preliminary data.</text>
</comment>